<dbReference type="SMR" id="V7B2Q7"/>
<comment type="similarity">
    <text evidence="2 6">Belongs to the plant self-incompatibility (S1) protein family.</text>
</comment>
<evidence type="ECO:0000313" key="8">
    <source>
        <dbReference type="Proteomes" id="UP000000226"/>
    </source>
</evidence>
<organism evidence="7 8">
    <name type="scientific">Phaseolus vulgaris</name>
    <name type="common">Kidney bean</name>
    <name type="synonym">French bean</name>
    <dbReference type="NCBI Taxonomy" id="3885"/>
    <lineage>
        <taxon>Eukaryota</taxon>
        <taxon>Viridiplantae</taxon>
        <taxon>Streptophyta</taxon>
        <taxon>Embryophyta</taxon>
        <taxon>Tracheophyta</taxon>
        <taxon>Spermatophyta</taxon>
        <taxon>Magnoliopsida</taxon>
        <taxon>eudicotyledons</taxon>
        <taxon>Gunneridae</taxon>
        <taxon>Pentapetalae</taxon>
        <taxon>rosids</taxon>
        <taxon>fabids</taxon>
        <taxon>Fabales</taxon>
        <taxon>Fabaceae</taxon>
        <taxon>Papilionoideae</taxon>
        <taxon>50 kb inversion clade</taxon>
        <taxon>NPAAA clade</taxon>
        <taxon>indigoferoid/millettioid clade</taxon>
        <taxon>Phaseoleae</taxon>
        <taxon>Phaseolus</taxon>
    </lineage>
</organism>
<evidence type="ECO:0000256" key="4">
    <source>
        <dbReference type="ARBA" id="ARBA00022525"/>
    </source>
</evidence>
<evidence type="ECO:0000256" key="2">
    <source>
        <dbReference type="ARBA" id="ARBA00005581"/>
    </source>
</evidence>
<comment type="subcellular location">
    <subcellularLocation>
        <location evidence="1 6">Secreted</location>
    </subcellularLocation>
</comment>
<protein>
    <recommendedName>
        <fullName evidence="6">S-protein homolog</fullName>
    </recommendedName>
</protein>
<dbReference type="OrthoDB" id="1428129at2759"/>
<reference evidence="8" key="1">
    <citation type="journal article" date="2014" name="Nat. Genet.">
        <title>A reference genome for common bean and genome-wide analysis of dual domestications.</title>
        <authorList>
            <person name="Schmutz J."/>
            <person name="McClean P.E."/>
            <person name="Mamidi S."/>
            <person name="Wu G.A."/>
            <person name="Cannon S.B."/>
            <person name="Grimwood J."/>
            <person name="Jenkins J."/>
            <person name="Shu S."/>
            <person name="Song Q."/>
            <person name="Chavarro C."/>
            <person name="Torres-Torres M."/>
            <person name="Geffroy V."/>
            <person name="Moghaddam S.M."/>
            <person name="Gao D."/>
            <person name="Abernathy B."/>
            <person name="Barry K."/>
            <person name="Blair M."/>
            <person name="Brick M.A."/>
            <person name="Chovatia M."/>
            <person name="Gepts P."/>
            <person name="Goodstein D.M."/>
            <person name="Gonzales M."/>
            <person name="Hellsten U."/>
            <person name="Hyten D.L."/>
            <person name="Jia G."/>
            <person name="Kelly J.D."/>
            <person name="Kudrna D."/>
            <person name="Lee R."/>
            <person name="Richard M.M."/>
            <person name="Miklas P.N."/>
            <person name="Osorno J.M."/>
            <person name="Rodrigues J."/>
            <person name="Thareau V."/>
            <person name="Urrea C.A."/>
            <person name="Wang M."/>
            <person name="Yu Y."/>
            <person name="Zhang M."/>
            <person name="Wing R.A."/>
            <person name="Cregan P.B."/>
            <person name="Rokhsar D.S."/>
            <person name="Jackson S.A."/>
        </authorList>
    </citation>
    <scope>NUCLEOTIDE SEQUENCE [LARGE SCALE GENOMIC DNA]</scope>
    <source>
        <strain evidence="8">cv. G19833</strain>
    </source>
</reference>
<evidence type="ECO:0000256" key="1">
    <source>
        <dbReference type="ARBA" id="ARBA00004613"/>
    </source>
</evidence>
<evidence type="ECO:0000256" key="3">
    <source>
        <dbReference type="ARBA" id="ARBA00022471"/>
    </source>
</evidence>
<evidence type="ECO:0000256" key="5">
    <source>
        <dbReference type="ARBA" id="ARBA00022729"/>
    </source>
</evidence>
<keyword evidence="8" id="KW-1185">Reference proteome</keyword>
<keyword evidence="3 6" id="KW-0713">Self-incompatibility</keyword>
<dbReference type="PANTHER" id="PTHR31232:SF131">
    <property type="entry name" value="PLANT SELF-INCOMPATIBILITY PROTEIN S1 FAMILY"/>
    <property type="match status" value="1"/>
</dbReference>
<dbReference type="Gramene" id="ESW11860">
    <property type="protein sequence ID" value="ESW11860"/>
    <property type="gene ID" value="PHAVU_008G064800g"/>
</dbReference>
<dbReference type="Pfam" id="PF05938">
    <property type="entry name" value="Self-incomp_S1"/>
    <property type="match status" value="1"/>
</dbReference>
<keyword evidence="4 6" id="KW-0964">Secreted</keyword>
<dbReference type="InterPro" id="IPR010264">
    <property type="entry name" value="Self-incomp_S1"/>
</dbReference>
<name>V7B2Q7_PHAVU</name>
<dbReference type="AlphaFoldDB" id="V7B2Q7"/>
<dbReference type="Proteomes" id="UP000000226">
    <property type="component" value="Chromosome 8"/>
</dbReference>
<feature type="chain" id="PRO_5025089030" description="S-protein homolog" evidence="6">
    <location>
        <begin position="28"/>
        <end position="131"/>
    </location>
</feature>
<keyword evidence="5 6" id="KW-0732">Signal</keyword>
<gene>
    <name evidence="7" type="ORF">PHAVU_008G064800g</name>
</gene>
<dbReference type="PANTHER" id="PTHR31232">
    <property type="match status" value="1"/>
</dbReference>
<dbReference type="GO" id="GO:0005576">
    <property type="term" value="C:extracellular region"/>
    <property type="evidence" value="ECO:0007669"/>
    <property type="project" value="UniProtKB-SubCell"/>
</dbReference>
<dbReference type="EMBL" id="CM002295">
    <property type="protein sequence ID" value="ESW11860.1"/>
    <property type="molecule type" value="Genomic_DNA"/>
</dbReference>
<proteinExistence type="inferred from homology"/>
<feature type="signal peptide" evidence="6">
    <location>
        <begin position="1"/>
        <end position="27"/>
    </location>
</feature>
<evidence type="ECO:0000313" key="7">
    <source>
        <dbReference type="EMBL" id="ESW11860.1"/>
    </source>
</evidence>
<sequence length="131" mass="15446">MSSFGRRVFIQWVFMVLLLSLAENGISLDLHVVVTNALDGNFDLTVYCNNIDPTLHVLHYLDSYQWDFSGNVSSTKPPFLCYFKWGDLQVHTYNLFVSNWDNGCKEYCQWFIRQNGPCKYFFTKLVCFKWN</sequence>
<dbReference type="GO" id="GO:0060320">
    <property type="term" value="P:rejection of self pollen"/>
    <property type="evidence" value="ECO:0007669"/>
    <property type="project" value="UniProtKB-KW"/>
</dbReference>
<evidence type="ECO:0000256" key="6">
    <source>
        <dbReference type="RuleBase" id="RU367044"/>
    </source>
</evidence>
<accession>V7B2Q7</accession>